<keyword evidence="2" id="KW-1185">Reference proteome</keyword>
<organism evidence="1 2">
    <name type="scientific">Parablautia muri</name>
    <dbReference type="NCBI Taxonomy" id="2320879"/>
    <lineage>
        <taxon>Bacteria</taxon>
        <taxon>Bacillati</taxon>
        <taxon>Bacillota</taxon>
        <taxon>Clostridia</taxon>
        <taxon>Lachnospirales</taxon>
        <taxon>Lachnospiraceae</taxon>
        <taxon>Parablautia</taxon>
    </lineage>
</organism>
<name>A0A9X5BF35_9FIRM</name>
<gene>
    <name evidence="1" type="ORF">D5281_07660</name>
</gene>
<dbReference type="AlphaFoldDB" id="A0A9X5BF35"/>
<evidence type="ECO:0000313" key="2">
    <source>
        <dbReference type="Proteomes" id="UP001154420"/>
    </source>
</evidence>
<dbReference type="OrthoDB" id="9815589at2"/>
<dbReference type="Proteomes" id="UP001154420">
    <property type="component" value="Unassembled WGS sequence"/>
</dbReference>
<comment type="caution">
    <text evidence="1">The sequence shown here is derived from an EMBL/GenBank/DDBJ whole genome shotgun (WGS) entry which is preliminary data.</text>
</comment>
<evidence type="ECO:0000313" key="1">
    <source>
        <dbReference type="EMBL" id="NBJ92473.1"/>
    </source>
</evidence>
<protein>
    <submittedName>
        <fullName evidence="1">Uncharacterized protein</fullName>
    </submittedName>
</protein>
<reference evidence="1" key="1">
    <citation type="submission" date="2018-09" db="EMBL/GenBank/DDBJ databases">
        <title>Murine metabolic-syndrome-specific gut microbial biobank.</title>
        <authorList>
            <person name="Liu C."/>
        </authorList>
    </citation>
    <scope>NUCLEOTIDE SEQUENCE</scope>
    <source>
        <strain evidence="1">D42-62</strain>
    </source>
</reference>
<dbReference type="RefSeq" id="WP_160559558.1">
    <property type="nucleotide sequence ID" value="NZ_QZDT01000008.1"/>
</dbReference>
<accession>A0A9X5BF35</accession>
<dbReference type="EMBL" id="QZDT01000008">
    <property type="protein sequence ID" value="NBJ92473.1"/>
    <property type="molecule type" value="Genomic_DNA"/>
</dbReference>
<sequence length="77" mass="8819">MKKNQAEMNIADNLLYHDTWELLTEATKGKKAVWHTCLEKMLVDMTAEKVIKTTFSEAEYPNVLKTGISQMPAGEFR</sequence>
<proteinExistence type="predicted"/>